<organism evidence="1 2">
    <name type="scientific">Rhodocollybia butyracea</name>
    <dbReference type="NCBI Taxonomy" id="206335"/>
    <lineage>
        <taxon>Eukaryota</taxon>
        <taxon>Fungi</taxon>
        <taxon>Dikarya</taxon>
        <taxon>Basidiomycota</taxon>
        <taxon>Agaricomycotina</taxon>
        <taxon>Agaricomycetes</taxon>
        <taxon>Agaricomycetidae</taxon>
        <taxon>Agaricales</taxon>
        <taxon>Marasmiineae</taxon>
        <taxon>Omphalotaceae</taxon>
        <taxon>Rhodocollybia</taxon>
    </lineage>
</organism>
<name>A0A9P5PSU1_9AGAR</name>
<dbReference type="EMBL" id="JADNRY010000058">
    <property type="protein sequence ID" value="KAF9068709.1"/>
    <property type="molecule type" value="Genomic_DNA"/>
</dbReference>
<accession>A0A9P5PSU1</accession>
<sequence length="282" mass="31180">MGSIFSTQSAVPSTTDSKPVIFERPYFLPTPSDVLVIESFSGLSGARLNFALLYSHYKADLGAIGPKQPGWNEDLKSPGIAIDRYGRISTVSNEEWEKIEFLVRDAKEVCIQNECGYWSTPQGGSCPVGCHYDLGLLSQDNPPPQNDSTERASQLTTFHLTGHQVDMCMTSASDNTNGTPLMVPVLADNRIRTLVQVGSRYEERTVDRIPEQITKLESALQELHTVLFPEQKPTAGDPSELELGDQATSMINALRDMSSVGRTKQAMKEAFSKSRKKPFWGF</sequence>
<proteinExistence type="predicted"/>
<dbReference type="OrthoDB" id="2879761at2759"/>
<dbReference type="Proteomes" id="UP000772434">
    <property type="component" value="Unassembled WGS sequence"/>
</dbReference>
<evidence type="ECO:0000313" key="1">
    <source>
        <dbReference type="EMBL" id="KAF9068709.1"/>
    </source>
</evidence>
<comment type="caution">
    <text evidence="1">The sequence shown here is derived from an EMBL/GenBank/DDBJ whole genome shotgun (WGS) entry which is preliminary data.</text>
</comment>
<dbReference type="AlphaFoldDB" id="A0A9P5PSU1"/>
<reference evidence="1" key="1">
    <citation type="submission" date="2020-11" db="EMBL/GenBank/DDBJ databases">
        <authorList>
            <consortium name="DOE Joint Genome Institute"/>
            <person name="Ahrendt S."/>
            <person name="Riley R."/>
            <person name="Andreopoulos W."/>
            <person name="Labutti K."/>
            <person name="Pangilinan J."/>
            <person name="Ruiz-Duenas F.J."/>
            <person name="Barrasa J.M."/>
            <person name="Sanchez-Garcia M."/>
            <person name="Camarero S."/>
            <person name="Miyauchi S."/>
            <person name="Serrano A."/>
            <person name="Linde D."/>
            <person name="Babiker R."/>
            <person name="Drula E."/>
            <person name="Ayuso-Fernandez I."/>
            <person name="Pacheco R."/>
            <person name="Padilla G."/>
            <person name="Ferreira P."/>
            <person name="Barriuso J."/>
            <person name="Kellner H."/>
            <person name="Castanera R."/>
            <person name="Alfaro M."/>
            <person name="Ramirez L."/>
            <person name="Pisabarro A.G."/>
            <person name="Kuo A."/>
            <person name="Tritt A."/>
            <person name="Lipzen A."/>
            <person name="He G."/>
            <person name="Yan M."/>
            <person name="Ng V."/>
            <person name="Cullen D."/>
            <person name="Martin F."/>
            <person name="Rosso M.-N."/>
            <person name="Henrissat B."/>
            <person name="Hibbett D."/>
            <person name="Martinez A.T."/>
            <person name="Grigoriev I.V."/>
        </authorList>
    </citation>
    <scope>NUCLEOTIDE SEQUENCE</scope>
    <source>
        <strain evidence="1">AH 40177</strain>
    </source>
</reference>
<gene>
    <name evidence="1" type="ORF">BDP27DRAFT_1403076</name>
</gene>
<protein>
    <submittedName>
        <fullName evidence="1">Uncharacterized protein</fullName>
    </submittedName>
</protein>
<keyword evidence="2" id="KW-1185">Reference proteome</keyword>
<evidence type="ECO:0000313" key="2">
    <source>
        <dbReference type="Proteomes" id="UP000772434"/>
    </source>
</evidence>